<protein>
    <submittedName>
        <fullName evidence="3">OPLAH</fullName>
    </submittedName>
</protein>
<evidence type="ECO:0000313" key="3">
    <source>
        <dbReference type="EMBL" id="KAF6016415.1"/>
    </source>
</evidence>
<dbReference type="EMBL" id="VXIV02003545">
    <property type="protein sequence ID" value="KAF6016415.1"/>
    <property type="molecule type" value="Genomic_DNA"/>
</dbReference>
<organism evidence="3 4">
    <name type="scientific">Bugula neritina</name>
    <name type="common">Brown bryozoan</name>
    <name type="synonym">Sertularia neritina</name>
    <dbReference type="NCBI Taxonomy" id="10212"/>
    <lineage>
        <taxon>Eukaryota</taxon>
        <taxon>Metazoa</taxon>
        <taxon>Spiralia</taxon>
        <taxon>Lophotrochozoa</taxon>
        <taxon>Bryozoa</taxon>
        <taxon>Gymnolaemata</taxon>
        <taxon>Cheilostomatida</taxon>
        <taxon>Flustrina</taxon>
        <taxon>Buguloidea</taxon>
        <taxon>Bugulidae</taxon>
        <taxon>Bugula</taxon>
    </lineage>
</organism>
<dbReference type="PANTHER" id="PTHR11365">
    <property type="entry name" value="5-OXOPROLINASE RELATED"/>
    <property type="match status" value="1"/>
</dbReference>
<dbReference type="GO" id="GO:0005829">
    <property type="term" value="C:cytosol"/>
    <property type="evidence" value="ECO:0007669"/>
    <property type="project" value="TreeGrafter"/>
</dbReference>
<dbReference type="Pfam" id="PF05378">
    <property type="entry name" value="Hydant_A_N"/>
    <property type="match status" value="1"/>
</dbReference>
<dbReference type="AlphaFoldDB" id="A0A7J7IRF9"/>
<evidence type="ECO:0000313" key="4">
    <source>
        <dbReference type="Proteomes" id="UP000593567"/>
    </source>
</evidence>
<dbReference type="PANTHER" id="PTHR11365:SF2">
    <property type="entry name" value="5-OXOPROLINASE"/>
    <property type="match status" value="1"/>
</dbReference>
<reference evidence="3" key="1">
    <citation type="submission" date="2020-06" db="EMBL/GenBank/DDBJ databases">
        <title>Draft genome of Bugula neritina, a colonial animal packing powerful symbionts and potential medicines.</title>
        <authorList>
            <person name="Rayko M."/>
        </authorList>
    </citation>
    <scope>NUCLEOTIDE SEQUENCE [LARGE SCALE GENOMIC DNA]</scope>
    <source>
        <strain evidence="3">Kwan_BN1</strain>
    </source>
</reference>
<sequence length="363" mass="40322">MNCASVSVASCMYEMHYAAWPFTAGRSFCTMSGKFHFAIDRGGTFTDIWCRLPNGSVRQMKLLSEDPKNYKDAPREGIRRIMEEFLGCSLPAEEKLSPSRIAWVRMGTTVATNALLERKGERMALLVTSGFKDLLYIGNQARPNIFDLKVQTPDTLYDRVVEVEERVVVHENVKLVSHSTGNAPRMDKTITGEKVEVWTELNRDRLRSDLQDVYNDGIRSIAVILLHSYMYDKHEVLVREIAEEIGFTQVSLSSVIMPMCRAVPRGHTACVDAYLTPSIKRYVDGFAAGFEGGLENLNVMFMQSDGGLTGALRFSGAKAMLSGPAGGVVGYAATSNYEKTGTPVIGFDMGGVYIYIEEMKKLN</sequence>
<name>A0A7J7IRF9_BUGNE</name>
<proteinExistence type="predicted"/>
<feature type="domain" description="Hydantoinase A/oxoprolinase" evidence="1">
    <location>
        <begin position="265"/>
        <end position="351"/>
    </location>
</feature>
<dbReference type="InterPro" id="IPR008040">
    <property type="entry name" value="Hydant_A_N"/>
</dbReference>
<dbReference type="GO" id="GO:0017168">
    <property type="term" value="F:5-oxoprolinase (ATP-hydrolyzing) activity"/>
    <property type="evidence" value="ECO:0007669"/>
    <property type="project" value="TreeGrafter"/>
</dbReference>
<dbReference type="InterPro" id="IPR045079">
    <property type="entry name" value="Oxoprolinase-like"/>
</dbReference>
<dbReference type="Pfam" id="PF01968">
    <property type="entry name" value="Hydantoinase_A"/>
    <property type="match status" value="1"/>
</dbReference>
<keyword evidence="4" id="KW-1185">Reference proteome</keyword>
<dbReference type="GO" id="GO:0006749">
    <property type="term" value="P:glutathione metabolic process"/>
    <property type="evidence" value="ECO:0007669"/>
    <property type="project" value="TreeGrafter"/>
</dbReference>
<dbReference type="Proteomes" id="UP000593567">
    <property type="component" value="Unassembled WGS sequence"/>
</dbReference>
<accession>A0A7J7IRF9</accession>
<dbReference type="InterPro" id="IPR002821">
    <property type="entry name" value="Hydantoinase_A"/>
</dbReference>
<feature type="domain" description="Hydantoinase/oxoprolinase N-terminal" evidence="2">
    <location>
        <begin position="37"/>
        <end position="246"/>
    </location>
</feature>
<evidence type="ECO:0000259" key="2">
    <source>
        <dbReference type="Pfam" id="PF05378"/>
    </source>
</evidence>
<dbReference type="OrthoDB" id="3643at2759"/>
<evidence type="ECO:0000259" key="1">
    <source>
        <dbReference type="Pfam" id="PF01968"/>
    </source>
</evidence>
<gene>
    <name evidence="3" type="ORF">EB796_025299</name>
</gene>
<comment type="caution">
    <text evidence="3">The sequence shown here is derived from an EMBL/GenBank/DDBJ whole genome shotgun (WGS) entry which is preliminary data.</text>
</comment>